<dbReference type="PANTHER" id="PTHR13767:SF2">
    <property type="entry name" value="PSEUDOURIDYLATE SYNTHASE TRUB1"/>
    <property type="match status" value="1"/>
</dbReference>
<protein>
    <recommendedName>
        <fullName evidence="5">tRNA pseudouridine synthase B</fullName>
        <ecNumber evidence="5">5.4.99.25</ecNumber>
    </recommendedName>
    <alternativeName>
        <fullName evidence="5">tRNA pseudouridine(55) synthase</fullName>
        <shortName evidence="5">Psi55 synthase</shortName>
    </alternativeName>
    <alternativeName>
        <fullName evidence="5">tRNA pseudouridylate synthase</fullName>
    </alternativeName>
    <alternativeName>
        <fullName evidence="5">tRNA-uridine isomerase</fullName>
    </alternativeName>
</protein>
<evidence type="ECO:0000256" key="1">
    <source>
        <dbReference type="ARBA" id="ARBA00000385"/>
    </source>
</evidence>
<dbReference type="RefSeq" id="WP_187303560.1">
    <property type="nucleotide sequence ID" value="NZ_CBCTON010000035.1"/>
</dbReference>
<dbReference type="PANTHER" id="PTHR13767">
    <property type="entry name" value="TRNA-PSEUDOURIDINE SYNTHASE"/>
    <property type="match status" value="1"/>
</dbReference>
<feature type="domain" description="Pseudouridine synthase II N-terminal" evidence="6">
    <location>
        <begin position="24"/>
        <end position="174"/>
    </location>
</feature>
<dbReference type="SUPFAM" id="SSF55120">
    <property type="entry name" value="Pseudouridine synthase"/>
    <property type="match status" value="1"/>
</dbReference>
<comment type="similarity">
    <text evidence="2 5">Belongs to the pseudouridine synthase TruB family. Type 1 subfamily.</text>
</comment>
<proteinExistence type="inferred from homology"/>
<dbReference type="NCBIfam" id="TIGR00431">
    <property type="entry name" value="TruB"/>
    <property type="match status" value="1"/>
</dbReference>
<dbReference type="Pfam" id="PF16198">
    <property type="entry name" value="TruB_C_2"/>
    <property type="match status" value="1"/>
</dbReference>
<dbReference type="Proteomes" id="UP000602647">
    <property type="component" value="Unassembled WGS sequence"/>
</dbReference>
<dbReference type="EMBL" id="JACRYT010000013">
    <property type="protein sequence ID" value="MBC6680462.1"/>
    <property type="molecule type" value="Genomic_DNA"/>
</dbReference>
<keyword evidence="9" id="KW-1185">Reference proteome</keyword>
<evidence type="ECO:0000259" key="6">
    <source>
        <dbReference type="Pfam" id="PF01509"/>
    </source>
</evidence>
<evidence type="ECO:0000256" key="5">
    <source>
        <dbReference type="HAMAP-Rule" id="MF_01080"/>
    </source>
</evidence>
<dbReference type="InterPro" id="IPR002501">
    <property type="entry name" value="PsdUridine_synth_N"/>
</dbReference>
<name>A0A923NNN6_9FIRM</name>
<evidence type="ECO:0000256" key="4">
    <source>
        <dbReference type="ARBA" id="ARBA00023235"/>
    </source>
</evidence>
<dbReference type="GO" id="GO:1990481">
    <property type="term" value="P:mRNA pseudouridine synthesis"/>
    <property type="evidence" value="ECO:0007669"/>
    <property type="project" value="TreeGrafter"/>
</dbReference>
<sequence>MTAGIINVNKPADWTSHDCVAVMRKVLGIKKVGHTGTLDPMATGVLPVCVGSATRIMEYLDLDFKTYECEMELGLESDTLDIWGEVTSRAEAVCVNEEQVRQAFASFSGRVSQIPPKFSALKVDGKKLYQYARAGEEVEIKPRDIFIQELKILKMDLENRKIIWQVTCSKGTYIRSICRDVGRLLGCGAVMSGLRRLSSGVFSIEQAVDIRDIREMDREEVEKLLLAIDYPLVHFGKAVLNKKQAQIFCNGGHIVPQETVVEKKPIFESQEPHISVRPQLRRAYNMYLRDGREERFLGVAFYNAKYKTFAADKVFYRG</sequence>
<dbReference type="GO" id="GO:0031119">
    <property type="term" value="P:tRNA pseudouridine synthesis"/>
    <property type="evidence" value="ECO:0007669"/>
    <property type="project" value="UniProtKB-UniRule"/>
</dbReference>
<evidence type="ECO:0000313" key="8">
    <source>
        <dbReference type="EMBL" id="MBC6680462.1"/>
    </source>
</evidence>
<dbReference type="CDD" id="cd02573">
    <property type="entry name" value="PseudoU_synth_EcTruB"/>
    <property type="match status" value="1"/>
</dbReference>
<dbReference type="HAMAP" id="MF_01080">
    <property type="entry name" value="TruB_bact"/>
    <property type="match status" value="1"/>
</dbReference>
<keyword evidence="4 5" id="KW-0413">Isomerase</keyword>
<evidence type="ECO:0000256" key="2">
    <source>
        <dbReference type="ARBA" id="ARBA00005642"/>
    </source>
</evidence>
<comment type="function">
    <text evidence="5">Responsible for synthesis of pseudouridine from uracil-55 in the psi GC loop of transfer RNAs.</text>
</comment>
<evidence type="ECO:0000259" key="7">
    <source>
        <dbReference type="Pfam" id="PF16198"/>
    </source>
</evidence>
<evidence type="ECO:0000313" key="9">
    <source>
        <dbReference type="Proteomes" id="UP000602647"/>
    </source>
</evidence>
<feature type="domain" description="tRNA pseudouridylate synthase B C-terminal" evidence="7">
    <location>
        <begin position="175"/>
        <end position="232"/>
    </location>
</feature>
<feature type="active site" description="Nucleophile" evidence="5">
    <location>
        <position position="39"/>
    </location>
</feature>
<accession>A0A923NNN6</accession>
<gene>
    <name evidence="5 8" type="primary">truB</name>
    <name evidence="8" type="ORF">H9L42_11590</name>
</gene>
<dbReference type="InterPro" id="IPR020103">
    <property type="entry name" value="PsdUridine_synth_cat_dom_sf"/>
</dbReference>
<organism evidence="8 9">
    <name type="scientific">Zhenpiania hominis</name>
    <dbReference type="NCBI Taxonomy" id="2763644"/>
    <lineage>
        <taxon>Bacteria</taxon>
        <taxon>Bacillati</taxon>
        <taxon>Bacillota</taxon>
        <taxon>Clostridia</taxon>
        <taxon>Peptostreptococcales</taxon>
        <taxon>Anaerovoracaceae</taxon>
        <taxon>Zhenpiania</taxon>
    </lineage>
</organism>
<dbReference type="GO" id="GO:0003723">
    <property type="term" value="F:RNA binding"/>
    <property type="evidence" value="ECO:0007669"/>
    <property type="project" value="InterPro"/>
</dbReference>
<dbReference type="InterPro" id="IPR014780">
    <property type="entry name" value="tRNA_psdUridine_synth_TruB"/>
</dbReference>
<dbReference type="Gene3D" id="3.30.2350.10">
    <property type="entry name" value="Pseudouridine synthase"/>
    <property type="match status" value="1"/>
</dbReference>
<dbReference type="InterPro" id="IPR032819">
    <property type="entry name" value="TruB_C"/>
</dbReference>
<dbReference type="GO" id="GO:0160148">
    <property type="term" value="F:tRNA pseudouridine(55) synthase activity"/>
    <property type="evidence" value="ECO:0007669"/>
    <property type="project" value="UniProtKB-EC"/>
</dbReference>
<keyword evidence="3 5" id="KW-0819">tRNA processing</keyword>
<dbReference type="AlphaFoldDB" id="A0A923NNN6"/>
<dbReference type="EC" id="5.4.99.25" evidence="5"/>
<evidence type="ECO:0000256" key="3">
    <source>
        <dbReference type="ARBA" id="ARBA00022694"/>
    </source>
</evidence>
<comment type="catalytic activity">
    <reaction evidence="1 5">
        <text>uridine(55) in tRNA = pseudouridine(55) in tRNA</text>
        <dbReference type="Rhea" id="RHEA:42532"/>
        <dbReference type="Rhea" id="RHEA-COMP:10101"/>
        <dbReference type="Rhea" id="RHEA-COMP:10102"/>
        <dbReference type="ChEBI" id="CHEBI:65314"/>
        <dbReference type="ChEBI" id="CHEBI:65315"/>
        <dbReference type="EC" id="5.4.99.25"/>
    </reaction>
</comment>
<dbReference type="Pfam" id="PF01509">
    <property type="entry name" value="TruB_N"/>
    <property type="match status" value="1"/>
</dbReference>
<comment type="caution">
    <text evidence="8">The sequence shown here is derived from an EMBL/GenBank/DDBJ whole genome shotgun (WGS) entry which is preliminary data.</text>
</comment>
<reference evidence="8" key="1">
    <citation type="submission" date="2020-08" db="EMBL/GenBank/DDBJ databases">
        <title>Genome public.</title>
        <authorList>
            <person name="Liu C."/>
            <person name="Sun Q."/>
        </authorList>
    </citation>
    <scope>NUCLEOTIDE SEQUENCE</scope>
    <source>
        <strain evidence="8">BX12</strain>
    </source>
</reference>